<reference evidence="5 6" key="1">
    <citation type="journal article" date="2014" name="BMC Genomics">
        <title>Genome sequencing of four Aureobasidium pullulans varieties: biotechnological potential, stress tolerance, and description of new species.</title>
        <authorList>
            <person name="Gostin Ar C."/>
            <person name="Ohm R.A."/>
            <person name="Kogej T."/>
            <person name="Sonjak S."/>
            <person name="Turk M."/>
            <person name="Zajc J."/>
            <person name="Zalar P."/>
            <person name="Grube M."/>
            <person name="Sun H."/>
            <person name="Han J."/>
            <person name="Sharma A."/>
            <person name="Chiniquy J."/>
            <person name="Ngan C.Y."/>
            <person name="Lipzen A."/>
            <person name="Barry K."/>
            <person name="Grigoriev I.V."/>
            <person name="Gunde-Cimerman N."/>
        </authorList>
    </citation>
    <scope>NUCLEOTIDE SEQUENCE [LARGE SCALE GENOMIC DNA]</scope>
    <source>
        <strain evidence="5 6">CBS 110374</strain>
    </source>
</reference>
<dbReference type="PANTHER" id="PTHR10026">
    <property type="entry name" value="CYCLIN"/>
    <property type="match status" value="1"/>
</dbReference>
<dbReference type="GO" id="GO:0006357">
    <property type="term" value="P:regulation of transcription by RNA polymerase II"/>
    <property type="evidence" value="ECO:0007669"/>
    <property type="project" value="InterPro"/>
</dbReference>
<dbReference type="GeneID" id="63919179"/>
<dbReference type="EMBL" id="KL584825">
    <property type="protein sequence ID" value="KEQ66614.1"/>
    <property type="molecule type" value="Genomic_DNA"/>
</dbReference>
<name>A0A074W509_AURM1</name>
<comment type="similarity">
    <text evidence="1">Belongs to the cyclin family. Cyclin C subfamily.</text>
</comment>
<dbReference type="Pfam" id="PF00134">
    <property type="entry name" value="Cyclin_N"/>
    <property type="match status" value="1"/>
</dbReference>
<dbReference type="CDD" id="cd20513">
    <property type="entry name" value="CYCLIN_CCNC_rpt1"/>
    <property type="match status" value="1"/>
</dbReference>
<dbReference type="Proteomes" id="UP000030672">
    <property type="component" value="Unassembled WGS sequence"/>
</dbReference>
<feature type="domain" description="Cyclin-like" evidence="4">
    <location>
        <begin position="53"/>
        <end position="142"/>
    </location>
</feature>
<dbReference type="SMART" id="SM00385">
    <property type="entry name" value="CYCLIN"/>
    <property type="match status" value="1"/>
</dbReference>
<dbReference type="InterPro" id="IPR006671">
    <property type="entry name" value="Cyclin_N"/>
</dbReference>
<proteinExistence type="inferred from homology"/>
<evidence type="ECO:0000256" key="1">
    <source>
        <dbReference type="ARBA" id="ARBA00008638"/>
    </source>
</evidence>
<dbReference type="Gene3D" id="1.10.472.10">
    <property type="entry name" value="Cyclin-like"/>
    <property type="match status" value="2"/>
</dbReference>
<keyword evidence="6" id="KW-1185">Reference proteome</keyword>
<dbReference type="HOGENOM" id="CLU_034754_2_0_1"/>
<gene>
    <name evidence="5" type="ORF">M437DRAFT_72174</name>
</gene>
<protein>
    <recommendedName>
        <fullName evidence="2">RNA polymerase II holoenzyme cyclin-like subunit</fullName>
    </recommendedName>
</protein>
<dbReference type="InterPro" id="IPR043198">
    <property type="entry name" value="Cyclin/Ssn8"/>
</dbReference>
<dbReference type="InterPro" id="IPR036915">
    <property type="entry name" value="Cyclin-like_sf"/>
</dbReference>
<evidence type="ECO:0000256" key="2">
    <source>
        <dbReference type="ARBA" id="ARBA00014912"/>
    </source>
</evidence>
<evidence type="ECO:0000313" key="6">
    <source>
        <dbReference type="Proteomes" id="UP000030672"/>
    </source>
</evidence>
<organism evidence="5 6">
    <name type="scientific">Aureobasidium melanogenum (strain CBS 110374)</name>
    <name type="common">Aureobasidium pullulans var. melanogenum</name>
    <dbReference type="NCBI Taxonomy" id="1043003"/>
    <lineage>
        <taxon>Eukaryota</taxon>
        <taxon>Fungi</taxon>
        <taxon>Dikarya</taxon>
        <taxon>Ascomycota</taxon>
        <taxon>Pezizomycotina</taxon>
        <taxon>Dothideomycetes</taxon>
        <taxon>Dothideomycetidae</taxon>
        <taxon>Dothideales</taxon>
        <taxon>Saccotheciaceae</taxon>
        <taxon>Aureobasidium</taxon>
    </lineage>
</organism>
<dbReference type="STRING" id="1043003.A0A074W509"/>
<sequence length="289" mass="33213">MAANYWDSTQRTYWTFTKDQLDDIRNQQQKDNQELHNKYPLPEPRLMNIYIQQQIVKLGRRMNVRQQPLATAQVYVRRFYTKVDIRRTNPYLVMTTAVYVACKVEECPIHIRLVLAEAARQWPELGVNDISKIGECEFHLISTMSARMIVHHPYRSLNDLAPGLNLSTEEMALSQNVINDHYNTDMPLMYPPHIIAVTAMFLAVVLRPTQSNLQAHAAATSASALQSALQNPNKIAKMVQWMAESDIDVGACMAATQEFISLYEVWENYAERTCKDGISRFMKETQIGK</sequence>
<evidence type="ECO:0000256" key="3">
    <source>
        <dbReference type="RuleBase" id="RU000383"/>
    </source>
</evidence>
<keyword evidence="3" id="KW-0195">Cyclin</keyword>
<dbReference type="RefSeq" id="XP_040883637.1">
    <property type="nucleotide sequence ID" value="XM_041025806.1"/>
</dbReference>
<dbReference type="PIRSF" id="PIRSF028758">
    <property type="entry name" value="Cyclin, C/H/G types"/>
    <property type="match status" value="1"/>
</dbReference>
<dbReference type="AlphaFoldDB" id="A0A074W509"/>
<evidence type="ECO:0000313" key="5">
    <source>
        <dbReference type="EMBL" id="KEQ66614.1"/>
    </source>
</evidence>
<accession>A0A074W509</accession>
<dbReference type="GO" id="GO:0016538">
    <property type="term" value="F:cyclin-dependent protein serine/threonine kinase regulator activity"/>
    <property type="evidence" value="ECO:0007669"/>
    <property type="project" value="InterPro"/>
</dbReference>
<evidence type="ECO:0000259" key="4">
    <source>
        <dbReference type="SMART" id="SM00385"/>
    </source>
</evidence>
<dbReference type="SUPFAM" id="SSF47954">
    <property type="entry name" value="Cyclin-like"/>
    <property type="match status" value="2"/>
</dbReference>
<dbReference type="InterPro" id="IPR013763">
    <property type="entry name" value="Cyclin-like_dom"/>
</dbReference>